<keyword evidence="1" id="KW-0489">Methyltransferase</keyword>
<organism evidence="1 2">
    <name type="scientific">Methanospirillum purgamenti</name>
    <dbReference type="NCBI Taxonomy" id="2834276"/>
    <lineage>
        <taxon>Archaea</taxon>
        <taxon>Methanobacteriati</taxon>
        <taxon>Methanobacteriota</taxon>
        <taxon>Stenosarchaea group</taxon>
        <taxon>Methanomicrobia</taxon>
        <taxon>Methanomicrobiales</taxon>
        <taxon>Methanospirillaceae</taxon>
        <taxon>Methanospirillum</taxon>
    </lineage>
</organism>
<dbReference type="GO" id="GO:0032259">
    <property type="term" value="P:methylation"/>
    <property type="evidence" value="ECO:0007669"/>
    <property type="project" value="UniProtKB-KW"/>
</dbReference>
<protein>
    <submittedName>
        <fullName evidence="1">BREX-1 system adenine-specific DNA-methyltransferase PglX</fullName>
        <ecNumber evidence="1">2.1.1.72</ecNumber>
    </submittedName>
</protein>
<proteinExistence type="predicted"/>
<dbReference type="InterPro" id="IPR047939">
    <property type="entry name" value="BREX_1_PglX"/>
</dbReference>
<sequence>MCVRGREMSDTKSNNPVPNFYRASAEDFKKIPGSPIAYWVSNRILSLFDNPLIGDNFVGKEGVGTRNDNLFLRFFWEVSYIKIGREKRWILTDKAGDYRRWYMGCFYVMDWENDGHRIKNYRDEEGILKSRPQNIQYLFKEGITWGKVGSGKTSFRWRPVGFGFNDAAPTLFGKDIFSILPQLNSKLLAYLVAIKGETLNVTTGAITELPLLQNLVENYKLDFNKMASSIINISKTDWDSYETSWDFTTLPLVSPEYLTPTIEASYQKLRTHWQEMTKEMLSLEEENNKIFIEAYGLQDELTPDVPLSEITLTCNPHYRYDANKPEEELEGLLRTDTIKELISYAVGCMVGRYSLDTPGLILANQGETVDDYLSQIPQPSFKPDDDNIIPVLDDEYFTDDIVFRFKDFLKVVFGEKTLSQNLDYIAQALTGKSTSSPEKVIRDYFSRDFFKDHVQRYKKRPIYWMFSSGKQQGFNALVYMHRYNKTTLAKMRTDYLLELEAKLDAELTALNEDPVKNKARISKIKKQVDEMKTWDELLNNKALALIEIDLDDGVVVNYAKFEGLVRAI</sequence>
<dbReference type="EC" id="2.1.1.72" evidence="1"/>
<keyword evidence="2" id="KW-1185">Reference proteome</keyword>
<keyword evidence="1" id="KW-0808">Transferase</keyword>
<dbReference type="KEGG" id="mrtj:KHC33_10905"/>
<reference evidence="1 2" key="1">
    <citation type="submission" date="2021-05" db="EMBL/GenBank/DDBJ databases">
        <title>A novel Methanospirillum isolate from a pyrite-forming mixed culture.</title>
        <authorList>
            <person name="Bunk B."/>
            <person name="Sproer C."/>
            <person name="Spring S."/>
            <person name="Pester M."/>
        </authorList>
    </citation>
    <scope>NUCLEOTIDE SEQUENCE [LARGE SCALE GENOMIC DNA]</scope>
    <source>
        <strain evidence="1 2">J.3.6.1-F.2.7.3</strain>
    </source>
</reference>
<dbReference type="AlphaFoldDB" id="A0A8E7AYP5"/>
<dbReference type="NCBIfam" id="NF033452">
    <property type="entry name" value="BREX_1_MTaseX"/>
    <property type="match status" value="1"/>
</dbReference>
<dbReference type="Proteomes" id="UP000680656">
    <property type="component" value="Chromosome"/>
</dbReference>
<gene>
    <name evidence="1" type="primary">pglX</name>
    <name evidence="1" type="ORF">KHC33_10905</name>
</gene>
<dbReference type="EMBL" id="CP075546">
    <property type="protein sequence ID" value="QVV87848.1"/>
    <property type="molecule type" value="Genomic_DNA"/>
</dbReference>
<dbReference type="GO" id="GO:0009007">
    <property type="term" value="F:site-specific DNA-methyltransferase (adenine-specific) activity"/>
    <property type="evidence" value="ECO:0007669"/>
    <property type="project" value="UniProtKB-EC"/>
</dbReference>
<evidence type="ECO:0000313" key="2">
    <source>
        <dbReference type="Proteomes" id="UP000680656"/>
    </source>
</evidence>
<evidence type="ECO:0000313" key="1">
    <source>
        <dbReference type="EMBL" id="QVV87848.1"/>
    </source>
</evidence>
<accession>A0A8E7AYP5</accession>
<name>A0A8E7AYP5_9EURY</name>